<dbReference type="SUPFAM" id="SSF48208">
    <property type="entry name" value="Six-hairpin glycosidases"/>
    <property type="match status" value="1"/>
</dbReference>
<proteinExistence type="predicted"/>
<dbReference type="PANTHER" id="PTHR31151">
    <property type="entry name" value="PROLINE-TRNA LIGASE (DUF1680)"/>
    <property type="match status" value="1"/>
</dbReference>
<dbReference type="InterPro" id="IPR035992">
    <property type="entry name" value="Ricin_B-like_lectins"/>
</dbReference>
<evidence type="ECO:0000259" key="2">
    <source>
        <dbReference type="Pfam" id="PF14200"/>
    </source>
</evidence>
<dbReference type="RefSeq" id="WP_203904121.1">
    <property type="nucleotide sequence ID" value="NZ_BOPF01000038.1"/>
</dbReference>
<dbReference type="SUPFAM" id="SSF50370">
    <property type="entry name" value="Ricin B-like lectins"/>
    <property type="match status" value="1"/>
</dbReference>
<comment type="caution">
    <text evidence="4">The sequence shown here is derived from an EMBL/GenBank/DDBJ whole genome shotgun (WGS) entry which is preliminary data.</text>
</comment>
<dbReference type="InterPro" id="IPR012878">
    <property type="entry name" value="Beta-AFase-like_GH127_cat"/>
</dbReference>
<dbReference type="Pfam" id="PF14200">
    <property type="entry name" value="RicinB_lectin_2"/>
    <property type="match status" value="1"/>
</dbReference>
<dbReference type="InterPro" id="IPR049046">
    <property type="entry name" value="Beta-AFase-like_GH127_middle"/>
</dbReference>
<dbReference type="Gene3D" id="2.80.10.50">
    <property type="match status" value="1"/>
</dbReference>
<dbReference type="Gene3D" id="2.60.120.260">
    <property type="entry name" value="Galactose-binding domain-like"/>
    <property type="match status" value="1"/>
</dbReference>
<feature type="domain" description="Non-reducing end beta-L-arabinofuranosidase-like GH127 middle" evidence="3">
    <location>
        <begin position="434"/>
        <end position="530"/>
    </location>
</feature>
<dbReference type="Pfam" id="PF07944">
    <property type="entry name" value="Beta-AFase-like_GH127_cat"/>
    <property type="match status" value="1"/>
</dbReference>
<dbReference type="Pfam" id="PF20736">
    <property type="entry name" value="Glyco_hydro127M"/>
    <property type="match status" value="1"/>
</dbReference>
<dbReference type="Proteomes" id="UP000619260">
    <property type="component" value="Unassembled WGS sequence"/>
</dbReference>
<evidence type="ECO:0000259" key="3">
    <source>
        <dbReference type="Pfam" id="PF20736"/>
    </source>
</evidence>
<accession>A0A8J4DUC9</accession>
<feature type="domain" description="Ricin B lectin" evidence="2">
    <location>
        <begin position="866"/>
        <end position="949"/>
    </location>
</feature>
<dbReference type="InterPro" id="IPR008928">
    <property type="entry name" value="6-hairpin_glycosidase_sf"/>
</dbReference>
<reference evidence="4" key="1">
    <citation type="submission" date="2021-01" db="EMBL/GenBank/DDBJ databases">
        <title>Whole genome shotgun sequence of Virgisporangium aliadipatigenens NBRC 105644.</title>
        <authorList>
            <person name="Komaki H."/>
            <person name="Tamura T."/>
        </authorList>
    </citation>
    <scope>NUCLEOTIDE SEQUENCE</scope>
    <source>
        <strain evidence="4">NBRC 105644</strain>
    </source>
</reference>
<evidence type="ECO:0000313" key="4">
    <source>
        <dbReference type="EMBL" id="GIJ50694.1"/>
    </source>
</evidence>
<organism evidence="4 5">
    <name type="scientific">Virgisporangium aliadipatigenens</name>
    <dbReference type="NCBI Taxonomy" id="741659"/>
    <lineage>
        <taxon>Bacteria</taxon>
        <taxon>Bacillati</taxon>
        <taxon>Actinomycetota</taxon>
        <taxon>Actinomycetes</taxon>
        <taxon>Micromonosporales</taxon>
        <taxon>Micromonosporaceae</taxon>
        <taxon>Virgisporangium</taxon>
    </lineage>
</organism>
<gene>
    <name evidence="4" type="ORF">Val02_75800</name>
</gene>
<name>A0A8J4DUC9_9ACTN</name>
<evidence type="ECO:0000313" key="5">
    <source>
        <dbReference type="Proteomes" id="UP000619260"/>
    </source>
</evidence>
<dbReference type="PROSITE" id="PS50231">
    <property type="entry name" value="RICIN_B_LECTIN"/>
    <property type="match status" value="1"/>
</dbReference>
<feature type="domain" description="Non-reducing end beta-L-arabinofuranosidase-like GH127 catalytic" evidence="1">
    <location>
        <begin position="114"/>
        <end position="420"/>
    </location>
</feature>
<sequence length="963" mass="105795">MERRTLVTRGPVVVGGAIALGAAIPGTANAAVRTVKTVTATTRTGFYGQNRAPLKAVPFLKLPPGAVKPTGWLRTQLNTEAEGLCGRMPEVSDYLVYAGNGWIDHTRDAWEELPYWLRGFGDLGYVTGNQRIIALARQWVDGILANQATDGYFGPDRLRTAESGGPDFWPHMPLLDALRSYADWSGDTRVAPFMRRYFQFQNTQPAVVFSRGWGAQRWGDNIDSIYWLYNQSGEAWLLDLVRKIHAGMADYTNGIPNWHNVNITQGFREPAQFGLLDPDPKFPAATYRDYDTVMAQYGNFPGGGFAGDENCRPGYIDPRQGFETCGIVEFMHSHQMLARMTGDSVWLDRCEDLAFNLLPAALDPAQKGIHYVSCANSISLDDRQKTQGQFQNGFPMLAYMLGIRNYRCCPHNYGMGWPYYAQELWMGTFDNGLCAAMYGGSEVTARVGGSGTQVTIVEETAYPFDETVRFTVRTSAAVAFPLYLRIPKWATGASVRVNGSPVTGTLEPGSFVVLEQTWNNNDLIILSLPMRVSVRTWTRNQNAVSVDHGPLTYSLSIAERWNRIGGSEAWPTSEVYADSPWNYGLVIDPANPQAQVIRKVGAMPANPFTRDGAPVSLRVTAKRIPNWQADVDGVVRPLQGSPARSSQPAETVTLLPMGAQRVRITTFPRIGEGPDAIDWILPADASASHVWGGDSVAAINDGKIPAASNDHTIPRMTWWDHLGTSEWAQLDYAASVTTSAVAVYWFDDTGTGQCRVPASWDLQWRDTAGQWRPVTGASAYGVALNTFNRVTFAPVTTTGLRARVQLRAGVSGGILEWRVEGTPGAVTWNRIQNRNSSKVLGVAGMSVANSANVVQFDDNGTLDHDWRLLPSGGDWFRIQNRNSLKVLGVDGMSTANSARVVQFDDNGTSDHLWKLVPAGDGWYLIQNQNSGKVLGVDGMSAANSAQVVQFDNNGTLDHLWRVI</sequence>
<evidence type="ECO:0000259" key="1">
    <source>
        <dbReference type="Pfam" id="PF07944"/>
    </source>
</evidence>
<dbReference type="InterPro" id="IPR000772">
    <property type="entry name" value="Ricin_B_lectin"/>
</dbReference>
<evidence type="ECO:0008006" key="6">
    <source>
        <dbReference type="Google" id="ProtNLM"/>
    </source>
</evidence>
<protein>
    <recommendedName>
        <fullName evidence="6">Ricin B lectin domain-containing protein</fullName>
    </recommendedName>
</protein>
<dbReference type="AlphaFoldDB" id="A0A8J4DUC9"/>
<dbReference type="PANTHER" id="PTHR31151:SF0">
    <property type="entry name" value="PROLINE-TRNA LIGASE (DUF1680)"/>
    <property type="match status" value="1"/>
</dbReference>
<dbReference type="CDD" id="cd00161">
    <property type="entry name" value="beta-trefoil_Ricin-like"/>
    <property type="match status" value="1"/>
</dbReference>
<dbReference type="EMBL" id="BOPF01000038">
    <property type="protein sequence ID" value="GIJ50694.1"/>
    <property type="molecule type" value="Genomic_DNA"/>
</dbReference>
<keyword evidence="5" id="KW-1185">Reference proteome</keyword>
<dbReference type="GO" id="GO:0005975">
    <property type="term" value="P:carbohydrate metabolic process"/>
    <property type="evidence" value="ECO:0007669"/>
    <property type="project" value="InterPro"/>
</dbReference>